<evidence type="ECO:0000256" key="1">
    <source>
        <dbReference type="SAM" id="MobiDB-lite"/>
    </source>
</evidence>
<accession>A0A087U560</accession>
<feature type="compositionally biased region" description="Low complexity" evidence="1">
    <location>
        <begin position="1"/>
        <end position="20"/>
    </location>
</feature>
<proteinExistence type="predicted"/>
<reference evidence="2 3" key="1">
    <citation type="submission" date="2013-11" db="EMBL/GenBank/DDBJ databases">
        <title>Genome sequencing of Stegodyphus mimosarum.</title>
        <authorList>
            <person name="Bechsgaard J."/>
        </authorList>
    </citation>
    <scope>NUCLEOTIDE SEQUENCE [LARGE SCALE GENOMIC DNA]</scope>
</reference>
<sequence>MFTSPQTTPRSTPRTTPVPRWNAPFITLDENLDYNMMAGLMPGTNSDTDPPHIMEAEGEIE</sequence>
<keyword evidence="3" id="KW-1185">Reference proteome</keyword>
<dbReference type="Proteomes" id="UP000054359">
    <property type="component" value="Unassembled WGS sequence"/>
</dbReference>
<dbReference type="AlphaFoldDB" id="A0A087U560"/>
<dbReference type="EMBL" id="KK118226">
    <property type="protein sequence ID" value="KFM72499.1"/>
    <property type="molecule type" value="Genomic_DNA"/>
</dbReference>
<dbReference type="OrthoDB" id="10055441at2759"/>
<evidence type="ECO:0000313" key="2">
    <source>
        <dbReference type="EMBL" id="KFM72499.1"/>
    </source>
</evidence>
<gene>
    <name evidence="2" type="ORF">X975_21274</name>
</gene>
<feature type="non-terminal residue" evidence="2">
    <location>
        <position position="61"/>
    </location>
</feature>
<feature type="region of interest" description="Disordered" evidence="1">
    <location>
        <begin position="1"/>
        <end position="23"/>
    </location>
</feature>
<name>A0A087U560_STEMI</name>
<dbReference type="OMA" id="KLEHPAY"/>
<protein>
    <submittedName>
        <fullName evidence="2">Uncharacterized protein</fullName>
    </submittedName>
</protein>
<organism evidence="2 3">
    <name type="scientific">Stegodyphus mimosarum</name>
    <name type="common">African social velvet spider</name>
    <dbReference type="NCBI Taxonomy" id="407821"/>
    <lineage>
        <taxon>Eukaryota</taxon>
        <taxon>Metazoa</taxon>
        <taxon>Ecdysozoa</taxon>
        <taxon>Arthropoda</taxon>
        <taxon>Chelicerata</taxon>
        <taxon>Arachnida</taxon>
        <taxon>Araneae</taxon>
        <taxon>Araneomorphae</taxon>
        <taxon>Entelegynae</taxon>
        <taxon>Eresoidea</taxon>
        <taxon>Eresidae</taxon>
        <taxon>Stegodyphus</taxon>
    </lineage>
</organism>
<evidence type="ECO:0000313" key="3">
    <source>
        <dbReference type="Proteomes" id="UP000054359"/>
    </source>
</evidence>